<name>A0A922SD66_SPOEX</name>
<comment type="caution">
    <text evidence="3">The sequence shown here is derived from an EMBL/GenBank/DDBJ whole genome shotgun (WGS) entry which is preliminary data.</text>
</comment>
<evidence type="ECO:0000259" key="2">
    <source>
        <dbReference type="Pfam" id="PF21788"/>
    </source>
</evidence>
<dbReference type="Pfam" id="PF21788">
    <property type="entry name" value="TNP-like_GBD"/>
    <property type="match status" value="1"/>
</dbReference>
<evidence type="ECO:0000313" key="4">
    <source>
        <dbReference type="Proteomes" id="UP000814243"/>
    </source>
</evidence>
<feature type="domain" description="Transposable element P transposase-like GTP-binding insertion" evidence="2">
    <location>
        <begin position="88"/>
        <end position="158"/>
    </location>
</feature>
<protein>
    <recommendedName>
        <fullName evidence="5">Transposase</fullName>
    </recommendedName>
</protein>
<reference evidence="3" key="1">
    <citation type="journal article" date="2021" name="G3 (Bethesda)">
        <title>Genome and transcriptome analysis of the beet armyworm Spodoptera exigua reveals targets for pest control. .</title>
        <authorList>
            <person name="Simon S."/>
            <person name="Breeschoten T."/>
            <person name="Jansen H.J."/>
            <person name="Dirks R.P."/>
            <person name="Schranz M.E."/>
            <person name="Ros V.I.D."/>
        </authorList>
    </citation>
    <scope>NUCLEOTIDE SEQUENCE</scope>
    <source>
        <strain evidence="3">TB_SE_WUR_2020</strain>
    </source>
</reference>
<organism evidence="3 4">
    <name type="scientific">Spodoptera exigua</name>
    <name type="common">Beet armyworm</name>
    <name type="synonym">Noctua fulgens</name>
    <dbReference type="NCBI Taxonomy" id="7107"/>
    <lineage>
        <taxon>Eukaryota</taxon>
        <taxon>Metazoa</taxon>
        <taxon>Ecdysozoa</taxon>
        <taxon>Arthropoda</taxon>
        <taxon>Hexapoda</taxon>
        <taxon>Insecta</taxon>
        <taxon>Pterygota</taxon>
        <taxon>Neoptera</taxon>
        <taxon>Endopterygota</taxon>
        <taxon>Lepidoptera</taxon>
        <taxon>Glossata</taxon>
        <taxon>Ditrysia</taxon>
        <taxon>Noctuoidea</taxon>
        <taxon>Noctuidae</taxon>
        <taxon>Amphipyrinae</taxon>
        <taxon>Spodoptera</taxon>
    </lineage>
</organism>
<evidence type="ECO:0000313" key="3">
    <source>
        <dbReference type="EMBL" id="KAH9633019.1"/>
    </source>
</evidence>
<proteinExistence type="predicted"/>
<dbReference type="Pfam" id="PF21787">
    <property type="entry name" value="TNP-like_RNaseH_N"/>
    <property type="match status" value="1"/>
</dbReference>
<gene>
    <name evidence="3" type="ORF">HF086_000379</name>
</gene>
<dbReference type="AlphaFoldDB" id="A0A922SD66"/>
<accession>A0A922SD66</accession>
<dbReference type="Proteomes" id="UP000814243">
    <property type="component" value="Unassembled WGS sequence"/>
</dbReference>
<evidence type="ECO:0008006" key="5">
    <source>
        <dbReference type="Google" id="ProtNLM"/>
    </source>
</evidence>
<dbReference type="InterPro" id="IPR048365">
    <property type="entry name" value="TNP-like_RNaseH_N"/>
</dbReference>
<feature type="domain" description="Transposable element P transposase-like RNase H" evidence="1">
    <location>
        <begin position="8"/>
        <end position="63"/>
    </location>
</feature>
<evidence type="ECO:0000259" key="1">
    <source>
        <dbReference type="Pfam" id="PF21787"/>
    </source>
</evidence>
<dbReference type="InterPro" id="IPR048366">
    <property type="entry name" value="TNP-like_GBD"/>
</dbReference>
<dbReference type="EMBL" id="JACEFF010000675">
    <property type="protein sequence ID" value="KAH9633019.1"/>
    <property type="molecule type" value="Genomic_DNA"/>
</dbReference>
<sequence length="158" mass="18191">MVSSTDGTPGLTEDAFKILKAKRAQSDKNMICALIADEMAIRQQKCFIKKTLQDVAMQILGCKYPREIKSTFKHPCADYEVAVFLDICHMVKLIRNHWESKESLYDDQKIYWSYVKKLELLQEQTGIHLANRLSKKHLEIRNSIMNVKLATQLLSSSV</sequence>